<dbReference type="PANTHER" id="PTHR43072">
    <property type="entry name" value="N-ACETYLTRANSFERASE"/>
    <property type="match status" value="1"/>
</dbReference>
<dbReference type="SUPFAM" id="SSF55729">
    <property type="entry name" value="Acyl-CoA N-acyltransferases (Nat)"/>
    <property type="match status" value="1"/>
</dbReference>
<dbReference type="RefSeq" id="WP_052395094.1">
    <property type="nucleotide sequence ID" value="NZ_JACHET010000001.1"/>
</dbReference>
<dbReference type="InterPro" id="IPR016181">
    <property type="entry name" value="Acyl_CoA_acyltransferase"/>
</dbReference>
<reference evidence="4 5" key="1">
    <citation type="submission" date="2020-08" db="EMBL/GenBank/DDBJ databases">
        <title>Genomic Encyclopedia of Type Strains, Phase IV (KMG-IV): sequencing the most valuable type-strain genomes for metagenomic binning, comparative biology and taxonomic classification.</title>
        <authorList>
            <person name="Goeker M."/>
        </authorList>
    </citation>
    <scope>NUCLEOTIDE SEQUENCE [LARGE SCALE GENOMIC DNA]</scope>
    <source>
        <strain evidence="4 5">DSM 107085</strain>
    </source>
</reference>
<gene>
    <name evidence="4" type="ORF">HNQ86_002642</name>
</gene>
<proteinExistence type="predicted"/>
<dbReference type="Proteomes" id="UP000560000">
    <property type="component" value="Unassembled WGS sequence"/>
</dbReference>
<dbReference type="AlphaFoldDB" id="A0A841KN49"/>
<evidence type="ECO:0000256" key="2">
    <source>
        <dbReference type="ARBA" id="ARBA00023315"/>
    </source>
</evidence>
<dbReference type="Gene3D" id="3.40.630.30">
    <property type="match status" value="1"/>
</dbReference>
<dbReference type="PANTHER" id="PTHR43072:SF23">
    <property type="entry name" value="UPF0039 PROTEIN C11D3.02C"/>
    <property type="match status" value="1"/>
</dbReference>
<dbReference type="GO" id="GO:0102971">
    <property type="term" value="F:phosphinothricin N-acetyltransferase activity"/>
    <property type="evidence" value="ECO:0007669"/>
    <property type="project" value="UniProtKB-EC"/>
</dbReference>
<dbReference type="PROSITE" id="PS51186">
    <property type="entry name" value="GNAT"/>
    <property type="match status" value="1"/>
</dbReference>
<keyword evidence="1 4" id="KW-0808">Transferase</keyword>
<feature type="domain" description="N-acetyltransferase" evidence="3">
    <location>
        <begin position="5"/>
        <end position="166"/>
    </location>
</feature>
<accession>A0A841KN49</accession>
<dbReference type="OrthoDB" id="5459937at2"/>
<name>A0A841KN49_9GAMM</name>
<evidence type="ECO:0000259" key="3">
    <source>
        <dbReference type="PROSITE" id="PS51186"/>
    </source>
</evidence>
<sequence>MRKHGAVRFLREDDLDAVCRIYNHYVLGSVISFEEDAVSSAEMARRVQAHPALPWRVLESAEGALCGYAYASPWKARAAYRYSVECSVYVDPAQVRRGYARRLYQCLFEDLREAGMRTVIAGIAQPNAASVALHEAFGFRKVAHFERVGFKFGRWVDVAYWQLDLHD</sequence>
<dbReference type="CDD" id="cd04301">
    <property type="entry name" value="NAT_SF"/>
    <property type="match status" value="1"/>
</dbReference>
<organism evidence="4 5">
    <name type="scientific">Oleiagrimonas soli</name>
    <dbReference type="NCBI Taxonomy" id="1543381"/>
    <lineage>
        <taxon>Bacteria</taxon>
        <taxon>Pseudomonadati</taxon>
        <taxon>Pseudomonadota</taxon>
        <taxon>Gammaproteobacteria</taxon>
        <taxon>Lysobacterales</taxon>
        <taxon>Rhodanobacteraceae</taxon>
        <taxon>Oleiagrimonas</taxon>
    </lineage>
</organism>
<dbReference type="EC" id="2.3.1.183" evidence="4"/>
<dbReference type="EMBL" id="JACHET010000001">
    <property type="protein sequence ID" value="MBB6185297.1"/>
    <property type="molecule type" value="Genomic_DNA"/>
</dbReference>
<protein>
    <submittedName>
        <fullName evidence="4">Phosphinothricin acetyltransferase</fullName>
        <ecNumber evidence="4">2.3.1.183</ecNumber>
    </submittedName>
</protein>
<evidence type="ECO:0000313" key="4">
    <source>
        <dbReference type="EMBL" id="MBB6185297.1"/>
    </source>
</evidence>
<keyword evidence="2 4" id="KW-0012">Acyltransferase</keyword>
<dbReference type="InterPro" id="IPR000182">
    <property type="entry name" value="GNAT_dom"/>
</dbReference>
<dbReference type="Pfam" id="PF13420">
    <property type="entry name" value="Acetyltransf_4"/>
    <property type="match status" value="1"/>
</dbReference>
<evidence type="ECO:0000256" key="1">
    <source>
        <dbReference type="ARBA" id="ARBA00022679"/>
    </source>
</evidence>
<evidence type="ECO:0000313" key="5">
    <source>
        <dbReference type="Proteomes" id="UP000560000"/>
    </source>
</evidence>
<comment type="caution">
    <text evidence="4">The sequence shown here is derived from an EMBL/GenBank/DDBJ whole genome shotgun (WGS) entry which is preliminary data.</text>
</comment>